<dbReference type="Gene3D" id="1.10.357.10">
    <property type="entry name" value="Tetracycline Repressor, domain 2"/>
    <property type="match status" value="1"/>
</dbReference>
<dbReference type="RefSeq" id="WP_345231078.1">
    <property type="nucleotide sequence ID" value="NZ_BAABIQ010000008.1"/>
</dbReference>
<organism evidence="6 7">
    <name type="scientific">Olivibacter ginsenosidimutans</name>
    <dbReference type="NCBI Taxonomy" id="1176537"/>
    <lineage>
        <taxon>Bacteria</taxon>
        <taxon>Pseudomonadati</taxon>
        <taxon>Bacteroidota</taxon>
        <taxon>Sphingobacteriia</taxon>
        <taxon>Sphingobacteriales</taxon>
        <taxon>Sphingobacteriaceae</taxon>
        <taxon>Olivibacter</taxon>
    </lineage>
</organism>
<evidence type="ECO:0000256" key="2">
    <source>
        <dbReference type="ARBA" id="ARBA00023125"/>
    </source>
</evidence>
<dbReference type="PANTHER" id="PTHR47506">
    <property type="entry name" value="TRANSCRIPTIONAL REGULATORY PROTEIN"/>
    <property type="match status" value="1"/>
</dbReference>
<feature type="DNA-binding region" description="H-T-H motif" evidence="4">
    <location>
        <begin position="28"/>
        <end position="47"/>
    </location>
</feature>
<reference evidence="7" key="1">
    <citation type="journal article" date="2019" name="Int. J. Syst. Evol. Microbiol.">
        <title>The Global Catalogue of Microorganisms (GCM) 10K type strain sequencing project: providing services to taxonomists for standard genome sequencing and annotation.</title>
        <authorList>
            <consortium name="The Broad Institute Genomics Platform"/>
            <consortium name="The Broad Institute Genome Sequencing Center for Infectious Disease"/>
            <person name="Wu L."/>
            <person name="Ma J."/>
        </authorList>
    </citation>
    <scope>NUCLEOTIDE SEQUENCE [LARGE SCALE GENOMIC DNA]</scope>
    <source>
        <strain evidence="7">JCM 18200</strain>
    </source>
</reference>
<dbReference type="SUPFAM" id="SSF48498">
    <property type="entry name" value="Tetracyclin repressor-like, C-terminal domain"/>
    <property type="match status" value="1"/>
</dbReference>
<keyword evidence="2 4" id="KW-0238">DNA-binding</keyword>
<feature type="domain" description="HTH tetR-type" evidence="5">
    <location>
        <begin position="5"/>
        <end position="65"/>
    </location>
</feature>
<dbReference type="PROSITE" id="PS50977">
    <property type="entry name" value="HTH_TETR_2"/>
    <property type="match status" value="1"/>
</dbReference>
<dbReference type="Proteomes" id="UP001501411">
    <property type="component" value="Unassembled WGS sequence"/>
</dbReference>
<protein>
    <submittedName>
        <fullName evidence="6">TetR/AcrR family transcriptional regulator</fullName>
    </submittedName>
</protein>
<dbReference type="InterPro" id="IPR036271">
    <property type="entry name" value="Tet_transcr_reg_TetR-rel_C_sf"/>
</dbReference>
<keyword evidence="7" id="KW-1185">Reference proteome</keyword>
<dbReference type="Pfam" id="PF00440">
    <property type="entry name" value="TetR_N"/>
    <property type="match status" value="1"/>
</dbReference>
<sequence>MKSTEEVKKNILNTAANLFYKQGYNSTGINQIIEESEIARASLYNHFKSKSDLLHAYLEDASKKWFDELYKYIADTEDPKEKILKMFDFRMERQIVNQYRGCPFIKAGAEIAQNDSLSFEIVDRNKMTFRDFILAIITDMKTDNNNLSKIEIADTLYMLLEGATVTASFQKNGEMMQRAKQIAKKLLY</sequence>
<dbReference type="InterPro" id="IPR001647">
    <property type="entry name" value="HTH_TetR"/>
</dbReference>
<comment type="caution">
    <text evidence="6">The sequence shown here is derived from an EMBL/GenBank/DDBJ whole genome shotgun (WGS) entry which is preliminary data.</text>
</comment>
<gene>
    <name evidence="6" type="ORF">GCM10023231_14330</name>
</gene>
<evidence type="ECO:0000256" key="4">
    <source>
        <dbReference type="PROSITE-ProRule" id="PRU00335"/>
    </source>
</evidence>
<keyword evidence="3" id="KW-0804">Transcription</keyword>
<dbReference type="EMBL" id="BAABIQ010000008">
    <property type="protein sequence ID" value="GAA4787361.1"/>
    <property type="molecule type" value="Genomic_DNA"/>
</dbReference>
<evidence type="ECO:0000313" key="6">
    <source>
        <dbReference type="EMBL" id="GAA4787361.1"/>
    </source>
</evidence>
<name>A0ABP9AX33_9SPHI</name>
<dbReference type="PANTHER" id="PTHR47506:SF1">
    <property type="entry name" value="HTH-TYPE TRANSCRIPTIONAL REGULATOR YJDC"/>
    <property type="match status" value="1"/>
</dbReference>
<dbReference type="InterPro" id="IPR009057">
    <property type="entry name" value="Homeodomain-like_sf"/>
</dbReference>
<proteinExistence type="predicted"/>
<evidence type="ECO:0000313" key="7">
    <source>
        <dbReference type="Proteomes" id="UP001501411"/>
    </source>
</evidence>
<dbReference type="SUPFAM" id="SSF46689">
    <property type="entry name" value="Homeodomain-like"/>
    <property type="match status" value="1"/>
</dbReference>
<evidence type="ECO:0000256" key="3">
    <source>
        <dbReference type="ARBA" id="ARBA00023163"/>
    </source>
</evidence>
<evidence type="ECO:0000256" key="1">
    <source>
        <dbReference type="ARBA" id="ARBA00023015"/>
    </source>
</evidence>
<evidence type="ECO:0000259" key="5">
    <source>
        <dbReference type="PROSITE" id="PS50977"/>
    </source>
</evidence>
<accession>A0ABP9AX33</accession>
<keyword evidence="1" id="KW-0805">Transcription regulation</keyword>
<dbReference type="PRINTS" id="PR00455">
    <property type="entry name" value="HTHTETR"/>
</dbReference>